<reference evidence="1 2" key="1">
    <citation type="submission" date="2022-03" db="EMBL/GenBank/DDBJ databases">
        <authorList>
            <person name="Macdonald S."/>
            <person name="Ahmed S."/>
            <person name="Newling K."/>
        </authorList>
    </citation>
    <scope>NUCLEOTIDE SEQUENCE [LARGE SCALE GENOMIC DNA]</scope>
</reference>
<dbReference type="PANTHER" id="PTHR46236:SF33">
    <property type="entry name" value="MEPRIN AND TRAF-LIKE DOMAIN-CONTAINING PROTEIN-RELATED"/>
    <property type="match status" value="1"/>
</dbReference>
<keyword evidence="2" id="KW-1185">Reference proteome</keyword>
<gene>
    <name evidence="1" type="ORF">ERUC_LOCUS16063</name>
</gene>
<organism evidence="1 2">
    <name type="scientific">Eruca vesicaria subsp. sativa</name>
    <name type="common">Garden rocket</name>
    <name type="synonym">Eruca sativa</name>
    <dbReference type="NCBI Taxonomy" id="29727"/>
    <lineage>
        <taxon>Eukaryota</taxon>
        <taxon>Viridiplantae</taxon>
        <taxon>Streptophyta</taxon>
        <taxon>Embryophyta</taxon>
        <taxon>Tracheophyta</taxon>
        <taxon>Spermatophyta</taxon>
        <taxon>Magnoliopsida</taxon>
        <taxon>eudicotyledons</taxon>
        <taxon>Gunneridae</taxon>
        <taxon>Pentapetalae</taxon>
        <taxon>rosids</taxon>
        <taxon>malvids</taxon>
        <taxon>Brassicales</taxon>
        <taxon>Brassicaceae</taxon>
        <taxon>Brassiceae</taxon>
        <taxon>Eruca</taxon>
    </lineage>
</organism>
<dbReference type="InterPro" id="IPR050804">
    <property type="entry name" value="MCC"/>
</dbReference>
<dbReference type="AlphaFoldDB" id="A0ABC8JVE7"/>
<dbReference type="EMBL" id="CAKOAT010151043">
    <property type="protein sequence ID" value="CAH8343295.1"/>
    <property type="molecule type" value="Genomic_DNA"/>
</dbReference>
<comment type="caution">
    <text evidence="1">The sequence shown here is derived from an EMBL/GenBank/DDBJ whole genome shotgun (WGS) entry which is preliminary data.</text>
</comment>
<proteinExistence type="predicted"/>
<dbReference type="Proteomes" id="UP001642260">
    <property type="component" value="Unassembled WGS sequence"/>
</dbReference>
<name>A0ABC8JVE7_ERUVS</name>
<evidence type="ECO:0000313" key="2">
    <source>
        <dbReference type="Proteomes" id="UP001642260"/>
    </source>
</evidence>
<protein>
    <submittedName>
        <fullName evidence="1">Uncharacterized protein</fullName>
    </submittedName>
</protein>
<accession>A0ABC8JVE7</accession>
<dbReference type="PANTHER" id="PTHR46236">
    <property type="entry name" value="TRAF-LIKE SUPERFAMILY PROTEIN"/>
    <property type="match status" value="1"/>
</dbReference>
<evidence type="ECO:0000313" key="1">
    <source>
        <dbReference type="EMBL" id="CAH8343295.1"/>
    </source>
</evidence>
<sequence length="73" mass="8588">MRKLEVNGFHVLPSQVKSLYIIGLSQVQSVSLIFETHPDTAIEFRAKNQHVRTTFMNFLLSLRWIGWRISWTN</sequence>